<sequence>MQETIEEWFERHCVKITYDEENGSGVLIPMDNNEVYCITAAHCIKYAKQMDKEKLIIKREISSNLQQFTYCYIDNFIIEELDIAILRLKCTEPLSKVMIKELKLGVDVKNVGFPEFLEINDNQIRRYDLSGKVNKVTTDNKIIVESLTPFFTYDNSASELIPGMSGEGIFGVDRGTIYLGGIITDLSAKNGAYSSLLGITIKRINTVLIANKWKSINPYDYSDFKNFDADVKLFDKPMDTVFRKKKQHIYSNIKPKNIVEHCGKKLIWPYGMPDIGDRKLWSIWLLYLILRCIEDENNIKEGRVYCIDGIRGKRKIKLIYVTNNTKLDTFLKDFIIHSEEENLEDRELILVETCSFPPYTIYLEPERVKEIVSDIADDDLENNHLLIDSVKDTSKGISMMHISNLINDIRSMLEKRCSEKMEEEEVTKMVRDRLHEVLYEY</sequence>
<dbReference type="SUPFAM" id="SSF50494">
    <property type="entry name" value="Trypsin-like serine proteases"/>
    <property type="match status" value="1"/>
</dbReference>
<evidence type="ECO:0000259" key="1">
    <source>
        <dbReference type="Pfam" id="PF20280"/>
    </source>
</evidence>
<evidence type="ECO:0000313" key="2">
    <source>
        <dbReference type="EMBL" id="RKD33946.1"/>
    </source>
</evidence>
<keyword evidence="3" id="KW-1185">Reference proteome</keyword>
<dbReference type="RefSeq" id="WP_120195372.1">
    <property type="nucleotide sequence ID" value="NZ_MCIA01000003.1"/>
</dbReference>
<comment type="caution">
    <text evidence="2">The sequence shown here is derived from an EMBL/GenBank/DDBJ whole genome shotgun (WGS) entry which is preliminary data.</text>
</comment>
<evidence type="ECO:0000313" key="3">
    <source>
        <dbReference type="Proteomes" id="UP000284277"/>
    </source>
</evidence>
<feature type="domain" description="ABC-three component systems C-terminal" evidence="1">
    <location>
        <begin position="198"/>
        <end position="408"/>
    </location>
</feature>
<accession>A0A419T902</accession>
<dbReference type="Proteomes" id="UP000284277">
    <property type="component" value="Unassembled WGS sequence"/>
</dbReference>
<protein>
    <recommendedName>
        <fullName evidence="1">ABC-three component systems C-terminal domain-containing protein</fullName>
    </recommendedName>
</protein>
<gene>
    <name evidence="2" type="ORF">BET01_12320</name>
</gene>
<reference evidence="2 3" key="1">
    <citation type="submission" date="2016-08" db="EMBL/GenBank/DDBJ databases">
        <title>A new outlook on sporulation: Clostridium algidixylanolyticum.</title>
        <authorList>
            <person name="Poppleton D.I."/>
            <person name="Gribaldo S."/>
        </authorList>
    </citation>
    <scope>NUCLEOTIDE SEQUENCE [LARGE SCALE GENOMIC DNA]</scope>
    <source>
        <strain evidence="2 3">SPL73</strain>
    </source>
</reference>
<dbReference type="OrthoDB" id="2082014at2"/>
<organism evidence="2 3">
    <name type="scientific">Lacrimispora algidixylanolytica</name>
    <dbReference type="NCBI Taxonomy" id="94868"/>
    <lineage>
        <taxon>Bacteria</taxon>
        <taxon>Bacillati</taxon>
        <taxon>Bacillota</taxon>
        <taxon>Clostridia</taxon>
        <taxon>Lachnospirales</taxon>
        <taxon>Lachnospiraceae</taxon>
        <taxon>Lacrimispora</taxon>
    </lineage>
</organism>
<dbReference type="InterPro" id="IPR046916">
    <property type="entry name" value="ABC-3C_CTD4"/>
</dbReference>
<dbReference type="Pfam" id="PF20280">
    <property type="entry name" value="CTD4"/>
    <property type="match status" value="1"/>
</dbReference>
<name>A0A419T902_9FIRM</name>
<proteinExistence type="predicted"/>
<dbReference type="EMBL" id="MCIA01000003">
    <property type="protein sequence ID" value="RKD33946.1"/>
    <property type="molecule type" value="Genomic_DNA"/>
</dbReference>
<dbReference type="InterPro" id="IPR009003">
    <property type="entry name" value="Peptidase_S1_PA"/>
</dbReference>
<dbReference type="AlphaFoldDB" id="A0A419T902"/>